<dbReference type="OrthoDB" id="5379593at2"/>
<reference evidence="4" key="1">
    <citation type="submission" date="2016-10" db="EMBL/GenBank/DDBJ databases">
        <authorList>
            <person name="Varghese N."/>
            <person name="Submissions S."/>
        </authorList>
    </citation>
    <scope>NUCLEOTIDE SEQUENCE [LARGE SCALE GENOMIC DNA]</scope>
    <source>
        <strain evidence="4">DSM 17044</strain>
    </source>
</reference>
<dbReference type="Proteomes" id="UP000182719">
    <property type="component" value="Unassembled WGS sequence"/>
</dbReference>
<evidence type="ECO:0000256" key="2">
    <source>
        <dbReference type="SAM" id="SignalP"/>
    </source>
</evidence>
<accession>A0A1H8AD89</accession>
<protein>
    <recommendedName>
        <fullName evidence="5">MxcI protein</fullName>
    </recommendedName>
</protein>
<organism evidence="3 4">
    <name type="scientific">Stigmatella aurantiaca</name>
    <dbReference type="NCBI Taxonomy" id="41"/>
    <lineage>
        <taxon>Bacteria</taxon>
        <taxon>Pseudomonadati</taxon>
        <taxon>Myxococcota</taxon>
        <taxon>Myxococcia</taxon>
        <taxon>Myxococcales</taxon>
        <taxon>Cystobacterineae</taxon>
        <taxon>Archangiaceae</taxon>
        <taxon>Stigmatella</taxon>
    </lineage>
</organism>
<evidence type="ECO:0000313" key="3">
    <source>
        <dbReference type="EMBL" id="SEM68822.1"/>
    </source>
</evidence>
<evidence type="ECO:0000256" key="1">
    <source>
        <dbReference type="SAM" id="MobiDB-lite"/>
    </source>
</evidence>
<dbReference type="EMBL" id="FOAP01000021">
    <property type="protein sequence ID" value="SEM68822.1"/>
    <property type="molecule type" value="Genomic_DNA"/>
</dbReference>
<name>A0A1H8AD89_STIAU</name>
<feature type="region of interest" description="Disordered" evidence="1">
    <location>
        <begin position="25"/>
        <end position="45"/>
    </location>
</feature>
<dbReference type="SUPFAM" id="SSF63829">
    <property type="entry name" value="Calcium-dependent phosphotriesterase"/>
    <property type="match status" value="1"/>
</dbReference>
<sequence length="420" mass="45513">MTLSMTLRSVRWLALALALPLATACGDDDEPTPQNPEPQNPGTPASQYAIVTQTTVDGTSTSYIAVTDTLDRTETLPLTNAIEVKGRALVFGPPKKDHFFVNSGASVIRYNLTEAGAPQKGETVSFQGRGVTEITEYQHQFRFISETKAYFFDGSTTQLIVWNPTAMTVTNAVSFADAKLDNTVLSFSSQPLETANKVIMPLGWRPSTGTTLTRQAGVLVVDPATDSLKFVKKNFKETENCGYVRDGVVGADGKIYLSTEAYGAASYRVHKDDPAMLKPCLLRFDPQTDSFDDTYFVDLTTLTNGAAAGSVLQGPGGKTYLRVFDDASYGSPVTKDSIPRVLASAPAWKWWNIQLDTLTATPVASLPAAMGSTFLFPAGNRVLFTNFTSNSQTELRELTDESGKVATVTPGRTFSFLQVR</sequence>
<gene>
    <name evidence="3" type="ORF">SAMN05444354_12127</name>
</gene>
<feature type="signal peptide" evidence="2">
    <location>
        <begin position="1"/>
        <end position="24"/>
    </location>
</feature>
<proteinExistence type="predicted"/>
<keyword evidence="4" id="KW-1185">Reference proteome</keyword>
<keyword evidence="2" id="KW-0732">Signal</keyword>
<evidence type="ECO:0000313" key="4">
    <source>
        <dbReference type="Proteomes" id="UP000182719"/>
    </source>
</evidence>
<evidence type="ECO:0008006" key="5">
    <source>
        <dbReference type="Google" id="ProtNLM"/>
    </source>
</evidence>
<feature type="chain" id="PRO_5010325580" description="MxcI protein" evidence="2">
    <location>
        <begin position="25"/>
        <end position="420"/>
    </location>
</feature>
<dbReference type="AlphaFoldDB" id="A0A1H8AD89"/>